<feature type="region of interest" description="Disordered" evidence="1">
    <location>
        <begin position="603"/>
        <end position="682"/>
    </location>
</feature>
<evidence type="ECO:0000256" key="1">
    <source>
        <dbReference type="SAM" id="MobiDB-lite"/>
    </source>
</evidence>
<reference evidence="3 4" key="1">
    <citation type="journal article" date="2018" name="Nat. Ecol. Evol.">
        <title>Pezizomycetes genomes reveal the molecular basis of ectomycorrhizal truffle lifestyle.</title>
        <authorList>
            <person name="Murat C."/>
            <person name="Payen T."/>
            <person name="Noel B."/>
            <person name="Kuo A."/>
            <person name="Morin E."/>
            <person name="Chen J."/>
            <person name="Kohler A."/>
            <person name="Krizsan K."/>
            <person name="Balestrini R."/>
            <person name="Da Silva C."/>
            <person name="Montanini B."/>
            <person name="Hainaut M."/>
            <person name="Levati E."/>
            <person name="Barry K.W."/>
            <person name="Belfiori B."/>
            <person name="Cichocki N."/>
            <person name="Clum A."/>
            <person name="Dockter R.B."/>
            <person name="Fauchery L."/>
            <person name="Guy J."/>
            <person name="Iotti M."/>
            <person name="Le Tacon F."/>
            <person name="Lindquist E.A."/>
            <person name="Lipzen A."/>
            <person name="Malagnac F."/>
            <person name="Mello A."/>
            <person name="Molinier V."/>
            <person name="Miyauchi S."/>
            <person name="Poulain J."/>
            <person name="Riccioni C."/>
            <person name="Rubini A."/>
            <person name="Sitrit Y."/>
            <person name="Splivallo R."/>
            <person name="Traeger S."/>
            <person name="Wang M."/>
            <person name="Zifcakova L."/>
            <person name="Wipf D."/>
            <person name="Zambonelli A."/>
            <person name="Paolocci F."/>
            <person name="Nowrousian M."/>
            <person name="Ottonello S."/>
            <person name="Baldrian P."/>
            <person name="Spatafora J.W."/>
            <person name="Henrissat B."/>
            <person name="Nagy L.G."/>
            <person name="Aury J.M."/>
            <person name="Wincker P."/>
            <person name="Grigoriev I.V."/>
            <person name="Bonfante P."/>
            <person name="Martin F.M."/>
        </authorList>
    </citation>
    <scope>NUCLEOTIDE SEQUENCE [LARGE SCALE GENOMIC DNA]</scope>
    <source>
        <strain evidence="3 4">RN42</strain>
    </source>
</reference>
<dbReference type="PANTHER" id="PTHR23101">
    <property type="entry name" value="RAB GDP/GTP EXCHANGE FACTOR"/>
    <property type="match status" value="1"/>
</dbReference>
<feature type="compositionally biased region" description="Pro residues" evidence="1">
    <location>
        <begin position="527"/>
        <end position="548"/>
    </location>
</feature>
<dbReference type="Gene3D" id="1.20.1050.80">
    <property type="entry name" value="VPS9 domain"/>
    <property type="match status" value="1"/>
</dbReference>
<dbReference type="EMBL" id="ML119893">
    <property type="protein sequence ID" value="RPA71886.1"/>
    <property type="molecule type" value="Genomic_DNA"/>
</dbReference>
<dbReference type="SMART" id="SM00167">
    <property type="entry name" value="VPS9"/>
    <property type="match status" value="1"/>
</dbReference>
<dbReference type="Gene3D" id="1.10.246.120">
    <property type="match status" value="1"/>
</dbReference>
<feature type="compositionally biased region" description="Low complexity" evidence="1">
    <location>
        <begin position="123"/>
        <end position="146"/>
    </location>
</feature>
<dbReference type="OrthoDB" id="300289at2759"/>
<proteinExistence type="predicted"/>
<dbReference type="GO" id="GO:0031267">
    <property type="term" value="F:small GTPase binding"/>
    <property type="evidence" value="ECO:0007669"/>
    <property type="project" value="TreeGrafter"/>
</dbReference>
<dbReference type="GO" id="GO:0005829">
    <property type="term" value="C:cytosol"/>
    <property type="evidence" value="ECO:0007669"/>
    <property type="project" value="TreeGrafter"/>
</dbReference>
<feature type="region of interest" description="Disordered" evidence="1">
    <location>
        <begin position="523"/>
        <end position="586"/>
    </location>
</feature>
<protein>
    <recommendedName>
        <fullName evidence="2">VPS9 domain-containing protein</fullName>
    </recommendedName>
</protein>
<dbReference type="SUPFAM" id="SSF109993">
    <property type="entry name" value="VPS9 domain"/>
    <property type="match status" value="1"/>
</dbReference>
<dbReference type="PANTHER" id="PTHR23101:SF25">
    <property type="entry name" value="GTPASE-ACTIVATING PROTEIN AND VPS9 DOMAIN-CONTAINING PROTEIN 1"/>
    <property type="match status" value="1"/>
</dbReference>
<feature type="compositionally biased region" description="Pro residues" evidence="1">
    <location>
        <begin position="225"/>
        <end position="236"/>
    </location>
</feature>
<organism evidence="3 4">
    <name type="scientific">Ascobolus immersus RN42</name>
    <dbReference type="NCBI Taxonomy" id="1160509"/>
    <lineage>
        <taxon>Eukaryota</taxon>
        <taxon>Fungi</taxon>
        <taxon>Dikarya</taxon>
        <taxon>Ascomycota</taxon>
        <taxon>Pezizomycotina</taxon>
        <taxon>Pezizomycetes</taxon>
        <taxon>Pezizales</taxon>
        <taxon>Ascobolaceae</taxon>
        <taxon>Ascobolus</taxon>
    </lineage>
</organism>
<dbReference type="GO" id="GO:0030139">
    <property type="term" value="C:endocytic vesicle"/>
    <property type="evidence" value="ECO:0007669"/>
    <property type="project" value="TreeGrafter"/>
</dbReference>
<dbReference type="STRING" id="1160509.A0A3N4HFF3"/>
<evidence type="ECO:0000259" key="2">
    <source>
        <dbReference type="PROSITE" id="PS51205"/>
    </source>
</evidence>
<accession>A0A3N4HFF3</accession>
<feature type="domain" description="VPS9" evidence="2">
    <location>
        <begin position="366"/>
        <end position="505"/>
    </location>
</feature>
<keyword evidence="4" id="KW-1185">Reference proteome</keyword>
<feature type="region of interest" description="Disordered" evidence="1">
    <location>
        <begin position="330"/>
        <end position="364"/>
    </location>
</feature>
<name>A0A3N4HFF3_ASCIM</name>
<evidence type="ECO:0000313" key="3">
    <source>
        <dbReference type="EMBL" id="RPA71886.1"/>
    </source>
</evidence>
<dbReference type="InterPro" id="IPR037191">
    <property type="entry name" value="VPS9_dom_sf"/>
</dbReference>
<feature type="compositionally biased region" description="Pro residues" evidence="1">
    <location>
        <begin position="334"/>
        <end position="344"/>
    </location>
</feature>
<feature type="region of interest" description="Disordered" evidence="1">
    <location>
        <begin position="1"/>
        <end position="212"/>
    </location>
</feature>
<dbReference type="GO" id="GO:0016192">
    <property type="term" value="P:vesicle-mediated transport"/>
    <property type="evidence" value="ECO:0007669"/>
    <property type="project" value="InterPro"/>
</dbReference>
<feature type="compositionally biased region" description="Polar residues" evidence="1">
    <location>
        <begin position="201"/>
        <end position="212"/>
    </location>
</feature>
<feature type="compositionally biased region" description="Pro residues" evidence="1">
    <location>
        <begin position="108"/>
        <end position="118"/>
    </location>
</feature>
<dbReference type="InterPro" id="IPR003123">
    <property type="entry name" value="VPS9"/>
</dbReference>
<feature type="compositionally biased region" description="Polar residues" evidence="1">
    <location>
        <begin position="30"/>
        <end position="43"/>
    </location>
</feature>
<dbReference type="PRINTS" id="PR01217">
    <property type="entry name" value="PRICHEXTENSN"/>
</dbReference>
<dbReference type="AlphaFoldDB" id="A0A3N4HFF3"/>
<gene>
    <name evidence="3" type="ORF">BJ508DRAFT_82745</name>
</gene>
<feature type="compositionally biased region" description="Gly residues" evidence="1">
    <location>
        <begin position="639"/>
        <end position="648"/>
    </location>
</feature>
<dbReference type="InterPro" id="IPR045046">
    <property type="entry name" value="Vps9-like"/>
</dbReference>
<dbReference type="GO" id="GO:0005085">
    <property type="term" value="F:guanyl-nucleotide exchange factor activity"/>
    <property type="evidence" value="ECO:0007669"/>
    <property type="project" value="InterPro"/>
</dbReference>
<feature type="region of interest" description="Disordered" evidence="1">
    <location>
        <begin position="220"/>
        <end position="239"/>
    </location>
</feature>
<feature type="compositionally biased region" description="Basic and acidic residues" evidence="1">
    <location>
        <begin position="662"/>
        <end position="682"/>
    </location>
</feature>
<dbReference type="Proteomes" id="UP000275078">
    <property type="component" value="Unassembled WGS sequence"/>
</dbReference>
<feature type="compositionally biased region" description="Low complexity" evidence="1">
    <location>
        <begin position="87"/>
        <end position="101"/>
    </location>
</feature>
<sequence>MSENNKESIAGLSPPSIVPTEAESPRDDANGTSLGTGSQTDMSSIDMPKPTEPAPTKEETKPSASSENLLLDTEPETTQLATAVDNLTISSSPLSPITSPTKQKPPRLELPPPPPPKDPGYISAPTSPNPSRSPRSPRSPALSPTLPHLPSHGSSTSLLQPTTVTSDQSRPATSDADSSGEEDEKTKTEIHTILDQVIPPRSSSLSAPSGKTSITIDIPAASAPHIPPSPATPLPKPEPELPFDFHRFLGQLKHRTADPVAKYLRSFLQEFSKKQWMVHEQTKIVHDFLAFITGKMSQCDVWRGVSASEFDNAREGIEKLVMNRLYTQTFSPEIPAPPTNLPPPGRRRRRDEEHGRWRRGQHQEDVERDEVLAQKIAIYGWVREGHLDIPDVGETGRRFVELACAELGKVHKYRAPRDKIICVLNCCKVIFGLLRQAKAEESADRFLPHLIFVVLQANPPHLVSNVQYILRFRNPDKLTGEAGYYLSSLMGAIHFIETLDQSSLTITPEEFERHVESAVARIAERAPSPPPPAPPRSSDGPPPLPPRTPTNELNEKGPQAPIARLPIPFINNGGGSGNNGDSEDEGIAGNVLRTLQRPLSTIGRIFSDNGAPPETPPRGGSPNPGGYLGSSPGRLNAGPTGGPGGAGGDPRFAEQEAAARQASREAEEARMVSRREEEGVVG</sequence>
<dbReference type="PROSITE" id="PS51205">
    <property type="entry name" value="VPS9"/>
    <property type="match status" value="1"/>
</dbReference>
<dbReference type="Pfam" id="PF02204">
    <property type="entry name" value="VPS9"/>
    <property type="match status" value="1"/>
</dbReference>
<dbReference type="InterPro" id="IPR041545">
    <property type="entry name" value="DUF5601"/>
</dbReference>
<evidence type="ECO:0000313" key="4">
    <source>
        <dbReference type="Proteomes" id="UP000275078"/>
    </source>
</evidence>
<feature type="compositionally biased region" description="Basic and acidic residues" evidence="1">
    <location>
        <begin position="350"/>
        <end position="364"/>
    </location>
</feature>
<feature type="compositionally biased region" description="Polar residues" evidence="1">
    <location>
        <begin position="152"/>
        <end position="177"/>
    </location>
</feature>
<dbReference type="Pfam" id="PF18151">
    <property type="entry name" value="DUF5601"/>
    <property type="match status" value="1"/>
</dbReference>